<dbReference type="EMBL" id="JAQQWL010000005">
    <property type="protein sequence ID" value="KAK8073266.1"/>
    <property type="molecule type" value="Genomic_DNA"/>
</dbReference>
<reference evidence="3 4" key="1">
    <citation type="submission" date="2023-01" db="EMBL/GenBank/DDBJ databases">
        <title>Analysis of 21 Apiospora genomes using comparative genomics revels a genus with tremendous synthesis potential of carbohydrate active enzymes and secondary metabolites.</title>
        <authorList>
            <person name="Sorensen T."/>
        </authorList>
    </citation>
    <scope>NUCLEOTIDE SEQUENCE [LARGE SCALE GENOMIC DNA]</scope>
    <source>
        <strain evidence="3 4">CBS 135458</strain>
    </source>
</reference>
<proteinExistence type="inferred from homology"/>
<dbReference type="PRINTS" id="PR00081">
    <property type="entry name" value="GDHRDH"/>
</dbReference>
<protein>
    <submittedName>
        <fullName evidence="3">Short-chain dehydrogenases/reductase</fullName>
    </submittedName>
</protein>
<dbReference type="RefSeq" id="XP_066717741.1">
    <property type="nucleotide sequence ID" value="XM_066855574.1"/>
</dbReference>
<gene>
    <name evidence="3" type="ORF">PG994_004165</name>
</gene>
<dbReference type="GeneID" id="92088637"/>
<keyword evidence="4" id="KW-1185">Reference proteome</keyword>
<organism evidence="3 4">
    <name type="scientific">Apiospora phragmitis</name>
    <dbReference type="NCBI Taxonomy" id="2905665"/>
    <lineage>
        <taxon>Eukaryota</taxon>
        <taxon>Fungi</taxon>
        <taxon>Dikarya</taxon>
        <taxon>Ascomycota</taxon>
        <taxon>Pezizomycotina</taxon>
        <taxon>Sordariomycetes</taxon>
        <taxon>Xylariomycetidae</taxon>
        <taxon>Amphisphaeriales</taxon>
        <taxon>Apiosporaceae</taxon>
        <taxon>Apiospora</taxon>
    </lineage>
</organism>
<accession>A0ABR1VSI0</accession>
<evidence type="ECO:0000256" key="2">
    <source>
        <dbReference type="ARBA" id="ARBA00023002"/>
    </source>
</evidence>
<dbReference type="InterPro" id="IPR036291">
    <property type="entry name" value="NAD(P)-bd_dom_sf"/>
</dbReference>
<name>A0ABR1VSI0_9PEZI</name>
<dbReference type="Gene3D" id="3.40.50.720">
    <property type="entry name" value="NAD(P)-binding Rossmann-like Domain"/>
    <property type="match status" value="1"/>
</dbReference>
<evidence type="ECO:0000313" key="4">
    <source>
        <dbReference type="Proteomes" id="UP001480595"/>
    </source>
</evidence>
<dbReference type="Proteomes" id="UP001480595">
    <property type="component" value="Unassembled WGS sequence"/>
</dbReference>
<dbReference type="PANTHER" id="PTHR24320:SF148">
    <property type="entry name" value="NAD(P)-BINDING ROSSMANN-FOLD SUPERFAMILY PROTEIN"/>
    <property type="match status" value="1"/>
</dbReference>
<dbReference type="SUPFAM" id="SSF51735">
    <property type="entry name" value="NAD(P)-binding Rossmann-fold domains"/>
    <property type="match status" value="1"/>
</dbReference>
<dbReference type="InterPro" id="IPR002347">
    <property type="entry name" value="SDR_fam"/>
</dbReference>
<comment type="caution">
    <text evidence="3">The sequence shown here is derived from an EMBL/GenBank/DDBJ whole genome shotgun (WGS) entry which is preliminary data.</text>
</comment>
<evidence type="ECO:0000313" key="3">
    <source>
        <dbReference type="EMBL" id="KAK8073266.1"/>
    </source>
</evidence>
<keyword evidence="2" id="KW-0560">Oxidoreductase</keyword>
<comment type="similarity">
    <text evidence="1">Belongs to the short-chain dehydrogenases/reductases (SDR) family.</text>
</comment>
<dbReference type="PANTHER" id="PTHR24320">
    <property type="entry name" value="RETINOL DEHYDROGENASE"/>
    <property type="match status" value="1"/>
</dbReference>
<evidence type="ECO:0000256" key="1">
    <source>
        <dbReference type="ARBA" id="ARBA00006484"/>
    </source>
</evidence>
<dbReference type="Pfam" id="PF00106">
    <property type="entry name" value="adh_short"/>
    <property type="match status" value="1"/>
</dbReference>
<sequence length="342" mass="37498">MANLAKTIVATGATSGLGFELVKQLLAQTQPYKFILGARDNERTRAAYDGLQYDSGRHSLTILPLDLVDLATVRTFARQALRELGPDPVDYLLLNAGMARNDDAPGPGPSRWSDSYLVNNLSQHYLMHLLRSKLEASGSRIVVVSSGAIRGVTDTSKPISSRSSNQPYVSTWVFSQVGHNLPTPLPSRGFCSLKVRRLGVLDQDNKRHPETERSVYSATKFTQLLGAHWWQRALGPTTKCTVVAVSPGLIPGTNLARHVAPGQPRPDPNHPDAKSVATGAQSILAALTARDDDLPEDPERLFLTSWGEWWPKDVYGLSLDRALQDKWCLGVEEIEREEGISA</sequence>